<reference evidence="2" key="1">
    <citation type="submission" date="2020-02" db="EMBL/GenBank/DDBJ databases">
        <authorList>
            <person name="Meier V. D."/>
        </authorList>
    </citation>
    <scope>NUCLEOTIDE SEQUENCE</scope>
    <source>
        <strain evidence="2">AVDCRST_MAG79</strain>
    </source>
</reference>
<evidence type="ECO:0000259" key="1">
    <source>
        <dbReference type="Pfam" id="PF01047"/>
    </source>
</evidence>
<accession>A0A6J4UE90</accession>
<organism evidence="2">
    <name type="scientific">uncultured Thermoleophilia bacterium</name>
    <dbReference type="NCBI Taxonomy" id="1497501"/>
    <lineage>
        <taxon>Bacteria</taxon>
        <taxon>Bacillati</taxon>
        <taxon>Actinomycetota</taxon>
        <taxon>Thermoleophilia</taxon>
        <taxon>environmental samples</taxon>
    </lineage>
</organism>
<dbReference type="InterPro" id="IPR036390">
    <property type="entry name" value="WH_DNA-bd_sf"/>
</dbReference>
<dbReference type="AlphaFoldDB" id="A0A6J4UE90"/>
<proteinExistence type="predicted"/>
<evidence type="ECO:0000313" key="2">
    <source>
        <dbReference type="EMBL" id="CAA9545889.1"/>
    </source>
</evidence>
<dbReference type="GO" id="GO:0003700">
    <property type="term" value="F:DNA-binding transcription factor activity"/>
    <property type="evidence" value="ECO:0007669"/>
    <property type="project" value="InterPro"/>
</dbReference>
<feature type="domain" description="HTH marR-type" evidence="1">
    <location>
        <begin position="18"/>
        <end position="65"/>
    </location>
</feature>
<protein>
    <recommendedName>
        <fullName evidence="1">HTH marR-type domain-containing protein</fullName>
    </recommendedName>
</protein>
<dbReference type="SUPFAM" id="SSF46785">
    <property type="entry name" value="Winged helix' DNA-binding domain"/>
    <property type="match status" value="1"/>
</dbReference>
<dbReference type="EMBL" id="CADCWC010000345">
    <property type="protein sequence ID" value="CAA9545889.1"/>
    <property type="molecule type" value="Genomic_DNA"/>
</dbReference>
<gene>
    <name evidence="2" type="ORF">AVDCRST_MAG79-2295</name>
</gene>
<dbReference type="Gene3D" id="1.10.10.10">
    <property type="entry name" value="Winged helix-like DNA-binding domain superfamily/Winged helix DNA-binding domain"/>
    <property type="match status" value="1"/>
</dbReference>
<name>A0A6J4UE90_9ACTN</name>
<dbReference type="InterPro" id="IPR000835">
    <property type="entry name" value="HTH_MarR-typ"/>
</dbReference>
<dbReference type="Pfam" id="PF01047">
    <property type="entry name" value="MarR"/>
    <property type="match status" value="1"/>
</dbReference>
<sequence length="108" mass="12259">MKSTSPESEHAWRFVTNHAHVLECIHADPSARLRDIADDVGITERTAAVIVKDLEQAGYLTKSRDGRRNRYEVHGELPLRHARHRHRTVGDLIRFLESGETPSASVPR</sequence>
<dbReference type="InterPro" id="IPR036388">
    <property type="entry name" value="WH-like_DNA-bd_sf"/>
</dbReference>